<dbReference type="Proteomes" id="UP001059836">
    <property type="component" value="Chromosome"/>
</dbReference>
<dbReference type="RefSeq" id="WP_213243747.1">
    <property type="nucleotide sequence ID" value="NZ_CP045806.1"/>
</dbReference>
<dbReference type="EMBL" id="CP045809">
    <property type="protein sequence ID" value="QHN35690.1"/>
    <property type="molecule type" value="Genomic_DNA"/>
</dbReference>
<evidence type="ECO:0000313" key="1">
    <source>
        <dbReference type="EMBL" id="QHN35690.1"/>
    </source>
</evidence>
<organism evidence="1 2">
    <name type="scientific">Gordonia pseudamarae</name>
    <dbReference type="NCBI Taxonomy" id="2831662"/>
    <lineage>
        <taxon>Bacteria</taxon>
        <taxon>Bacillati</taxon>
        <taxon>Actinomycetota</taxon>
        <taxon>Actinomycetes</taxon>
        <taxon>Mycobacteriales</taxon>
        <taxon>Gordoniaceae</taxon>
        <taxon>Gordonia</taxon>
    </lineage>
</organism>
<sequence length="175" mass="18535">MSTVTILSVDAPAGVAEIRELLRTAAQLRAGAVPVDGPVRIWALIGELELPADTSAPDGRSENERVVEHDLVGRLVVRLAIDKTLCVGGSRSVRALYQGAIMEGSWGDEVRIVPDAAQALEMTADEDDESWRPRAGDIVVVAGPAELVDVVRQWPTVLGYELDWAAGGASGPGDE</sequence>
<evidence type="ECO:0000313" key="2">
    <source>
        <dbReference type="Proteomes" id="UP001059836"/>
    </source>
</evidence>
<accession>A0ABX6IK51</accession>
<dbReference type="GO" id="GO:0016874">
    <property type="term" value="F:ligase activity"/>
    <property type="evidence" value="ECO:0007669"/>
    <property type="project" value="UniProtKB-KW"/>
</dbReference>
<name>A0ABX6IK51_9ACTN</name>
<keyword evidence="1" id="KW-0436">Ligase</keyword>
<proteinExistence type="predicted"/>
<keyword evidence="2" id="KW-1185">Reference proteome</keyword>
<gene>
    <name evidence="1" type="ORF">GII31_13215</name>
</gene>
<reference evidence="1" key="1">
    <citation type="journal article" date="2021" name="Nat. Microbiol.">
        <title>Cocultivation of an ultrasmall environmental parasitic bacterium with lytic ability against bacteria associated with wastewater foams.</title>
        <authorList>
            <person name="Batinovic S."/>
            <person name="Rose J.J.A."/>
            <person name="Ratcliffe J."/>
            <person name="Seviour R.J."/>
            <person name="Petrovski S."/>
        </authorList>
    </citation>
    <scope>NUCLEOTIDE SEQUENCE</scope>
    <source>
        <strain evidence="1">CON9</strain>
    </source>
</reference>
<protein>
    <submittedName>
        <fullName evidence="1">UDP-N-acetylmuramoyl-tripeptide--D-alanyl-D-alanine ligase</fullName>
    </submittedName>
</protein>